<comment type="caution">
    <text evidence="1">The sequence shown here is derived from an EMBL/GenBank/DDBJ whole genome shotgun (WGS) entry which is preliminary data.</text>
</comment>
<sequence length="149" mass="13534">MAGSSAPAAAAIGYGAGTARSGGPAAANLPPALLASSVVAVGWQAPSAPLASSVAAVGWCNPCAAVALLSAAPPPLLAGSGGPEARSGAPATVGLPSLDAAADFPSSFGLADGAPSSLAAGAPSSLPFGGLAVATGAPSSLPSAGWLPP</sequence>
<name>A0A8J5RFK5_ZIZPA</name>
<gene>
    <name evidence="1" type="ORF">GUJ93_ZPchr0001g32725</name>
</gene>
<reference evidence="1" key="2">
    <citation type="submission" date="2021-02" db="EMBL/GenBank/DDBJ databases">
        <authorList>
            <person name="Kimball J.A."/>
            <person name="Haas M.W."/>
            <person name="Macchietto M."/>
            <person name="Kono T."/>
            <person name="Duquette J."/>
            <person name="Shao M."/>
        </authorList>
    </citation>
    <scope>NUCLEOTIDE SEQUENCE</scope>
    <source>
        <tissue evidence="1">Fresh leaf tissue</tissue>
    </source>
</reference>
<accession>A0A8J5RFK5</accession>
<dbReference type="Proteomes" id="UP000729402">
    <property type="component" value="Unassembled WGS sequence"/>
</dbReference>
<proteinExistence type="predicted"/>
<evidence type="ECO:0000313" key="1">
    <source>
        <dbReference type="EMBL" id="KAG8052766.1"/>
    </source>
</evidence>
<reference evidence="1" key="1">
    <citation type="journal article" date="2021" name="bioRxiv">
        <title>Whole Genome Assembly and Annotation of Northern Wild Rice, Zizania palustris L., Supports a Whole Genome Duplication in the Zizania Genus.</title>
        <authorList>
            <person name="Haas M."/>
            <person name="Kono T."/>
            <person name="Macchietto M."/>
            <person name="Millas R."/>
            <person name="McGilp L."/>
            <person name="Shao M."/>
            <person name="Duquette J."/>
            <person name="Hirsch C.N."/>
            <person name="Kimball J."/>
        </authorList>
    </citation>
    <scope>NUCLEOTIDE SEQUENCE</scope>
    <source>
        <tissue evidence="1">Fresh leaf tissue</tissue>
    </source>
</reference>
<organism evidence="1 2">
    <name type="scientific">Zizania palustris</name>
    <name type="common">Northern wild rice</name>
    <dbReference type="NCBI Taxonomy" id="103762"/>
    <lineage>
        <taxon>Eukaryota</taxon>
        <taxon>Viridiplantae</taxon>
        <taxon>Streptophyta</taxon>
        <taxon>Embryophyta</taxon>
        <taxon>Tracheophyta</taxon>
        <taxon>Spermatophyta</taxon>
        <taxon>Magnoliopsida</taxon>
        <taxon>Liliopsida</taxon>
        <taxon>Poales</taxon>
        <taxon>Poaceae</taxon>
        <taxon>BOP clade</taxon>
        <taxon>Oryzoideae</taxon>
        <taxon>Oryzeae</taxon>
        <taxon>Zizaniinae</taxon>
        <taxon>Zizania</taxon>
    </lineage>
</organism>
<dbReference type="AlphaFoldDB" id="A0A8J5RFK5"/>
<keyword evidence="2" id="KW-1185">Reference proteome</keyword>
<protein>
    <submittedName>
        <fullName evidence="1">Uncharacterized protein</fullName>
    </submittedName>
</protein>
<evidence type="ECO:0000313" key="2">
    <source>
        <dbReference type="Proteomes" id="UP000729402"/>
    </source>
</evidence>
<dbReference type="EMBL" id="JAAALK010000288">
    <property type="protein sequence ID" value="KAG8052766.1"/>
    <property type="molecule type" value="Genomic_DNA"/>
</dbReference>